<name>A0A4Y7Q9Q4_9AGAM</name>
<dbReference type="OrthoDB" id="9991317at2759"/>
<gene>
    <name evidence="2" type="ORF">BD410DRAFT_787385</name>
</gene>
<evidence type="ECO:0000259" key="1">
    <source>
        <dbReference type="Pfam" id="PF12770"/>
    </source>
</evidence>
<proteinExistence type="predicted"/>
<keyword evidence="3" id="KW-1185">Reference proteome</keyword>
<protein>
    <recommendedName>
        <fullName evidence="1">CHAT domain-containing protein</fullName>
    </recommendedName>
</protein>
<dbReference type="VEuPathDB" id="FungiDB:BD410DRAFT_787385"/>
<evidence type="ECO:0000313" key="2">
    <source>
        <dbReference type="EMBL" id="TDL23540.1"/>
    </source>
</evidence>
<dbReference type="InterPro" id="IPR024983">
    <property type="entry name" value="CHAT_dom"/>
</dbReference>
<dbReference type="Pfam" id="PF12770">
    <property type="entry name" value="CHAT"/>
    <property type="match status" value="1"/>
</dbReference>
<reference evidence="2 3" key="1">
    <citation type="submission" date="2018-06" db="EMBL/GenBank/DDBJ databases">
        <title>A transcriptomic atlas of mushroom development highlights an independent origin of complex multicellularity.</title>
        <authorList>
            <consortium name="DOE Joint Genome Institute"/>
            <person name="Krizsan K."/>
            <person name="Almasi E."/>
            <person name="Merenyi Z."/>
            <person name="Sahu N."/>
            <person name="Viragh M."/>
            <person name="Koszo T."/>
            <person name="Mondo S."/>
            <person name="Kiss B."/>
            <person name="Balint B."/>
            <person name="Kues U."/>
            <person name="Barry K."/>
            <person name="Hegedus J.C."/>
            <person name="Henrissat B."/>
            <person name="Johnson J."/>
            <person name="Lipzen A."/>
            <person name="Ohm R."/>
            <person name="Nagy I."/>
            <person name="Pangilinan J."/>
            <person name="Yan J."/>
            <person name="Xiong Y."/>
            <person name="Grigoriev I.V."/>
            <person name="Hibbett D.S."/>
            <person name="Nagy L.G."/>
        </authorList>
    </citation>
    <scope>NUCLEOTIDE SEQUENCE [LARGE SCALE GENOMIC DNA]</scope>
    <source>
        <strain evidence="2 3">SZMC22713</strain>
    </source>
</reference>
<evidence type="ECO:0000313" key="3">
    <source>
        <dbReference type="Proteomes" id="UP000294933"/>
    </source>
</evidence>
<dbReference type="EMBL" id="ML170170">
    <property type="protein sequence ID" value="TDL23540.1"/>
    <property type="molecule type" value="Genomic_DNA"/>
</dbReference>
<dbReference type="AlphaFoldDB" id="A0A4Y7Q9Q4"/>
<sequence length="475" mass="52343">MALEWLEQGRSVVWGQLLRLRTPVDDLRDVNFDLAQKLSDIASSLEGGRASHTSFAKNEGLSSEQTTQKRHRQLAEEWESLVKEVQTIKGFERFLLPKQYSELRDASGDRPVVVLNASQYGCDALILSSPSEPPHHVHLGDLTYENAENLREKLLKILSHQGIRNRYTERHGGPVFSEESSGEEMFRHLLGAIWKLIVEPVIGHLTSRQTHSPTANGCLRIRWCPTGPLAFLPIHAAGIYNADGTASSSLADIAVSSYMPTLTAMLNKSQETQVKKSLFKLLAVIQPNTPGVNALPGTKEELSRIRKHLPSSSINILNGSDAKITQVMSGLDECSWVHLACHGVQDASDPMESGLLLEDGRLGLSQIIHKRLPHAEFAFLSACQTATGDERRPEEAIHLAAGMLLAGYKGVIATMWSIRDDDAPFVADQVYSRILTDGKPNGAHPEVALHDAIQELRKQNGSSFSSWVPFIYMGA</sequence>
<organism evidence="2 3">
    <name type="scientific">Rickenella mellea</name>
    <dbReference type="NCBI Taxonomy" id="50990"/>
    <lineage>
        <taxon>Eukaryota</taxon>
        <taxon>Fungi</taxon>
        <taxon>Dikarya</taxon>
        <taxon>Basidiomycota</taxon>
        <taxon>Agaricomycotina</taxon>
        <taxon>Agaricomycetes</taxon>
        <taxon>Hymenochaetales</taxon>
        <taxon>Rickenellaceae</taxon>
        <taxon>Rickenella</taxon>
    </lineage>
</organism>
<dbReference type="STRING" id="50990.A0A4Y7Q9Q4"/>
<feature type="domain" description="CHAT" evidence="1">
    <location>
        <begin position="189"/>
        <end position="474"/>
    </location>
</feature>
<dbReference type="Proteomes" id="UP000294933">
    <property type="component" value="Unassembled WGS sequence"/>
</dbReference>
<accession>A0A4Y7Q9Q4</accession>